<protein>
    <submittedName>
        <fullName evidence="2">Uncharacterized protein</fullName>
    </submittedName>
</protein>
<dbReference type="AlphaFoldDB" id="A0A1Y1XHT1"/>
<feature type="transmembrane region" description="Helical" evidence="1">
    <location>
        <begin position="55"/>
        <end position="77"/>
    </location>
</feature>
<feature type="transmembrane region" description="Helical" evidence="1">
    <location>
        <begin position="89"/>
        <end position="112"/>
    </location>
</feature>
<accession>A0A1Y1XHT1</accession>
<keyword evidence="1" id="KW-0472">Membrane</keyword>
<evidence type="ECO:0000313" key="2">
    <source>
        <dbReference type="EMBL" id="ORX84936.1"/>
    </source>
</evidence>
<proteinExistence type="predicted"/>
<organism evidence="2 3">
    <name type="scientific">Anaeromyces robustus</name>
    <dbReference type="NCBI Taxonomy" id="1754192"/>
    <lineage>
        <taxon>Eukaryota</taxon>
        <taxon>Fungi</taxon>
        <taxon>Fungi incertae sedis</taxon>
        <taxon>Chytridiomycota</taxon>
        <taxon>Chytridiomycota incertae sedis</taxon>
        <taxon>Neocallimastigomycetes</taxon>
        <taxon>Neocallimastigales</taxon>
        <taxon>Neocallimastigaceae</taxon>
        <taxon>Anaeromyces</taxon>
    </lineage>
</organism>
<sequence>MDFKKNYNNKTKSNFPKLGKCMCCFGLSEDTSAKVCSISIALYLIYSLIKSVEVSVFFSLIYGATLISTLFLIIGLFKSKLSFMTQFIYVYLVYLILKTSSIIIICLGVFFYEKKGGFDEMLQEHNIAFSENKVAFNIGLIYGLFVSYFPLIFEVYFYLVNGSYIESIEKTLEQKLLTDVENDFTNIV</sequence>
<evidence type="ECO:0000313" key="3">
    <source>
        <dbReference type="Proteomes" id="UP000193944"/>
    </source>
</evidence>
<name>A0A1Y1XHT1_9FUNG</name>
<dbReference type="OrthoDB" id="10612104at2759"/>
<evidence type="ECO:0000256" key="1">
    <source>
        <dbReference type="SAM" id="Phobius"/>
    </source>
</evidence>
<reference evidence="2 3" key="2">
    <citation type="submission" date="2016-08" db="EMBL/GenBank/DDBJ databases">
        <title>Pervasive Adenine N6-methylation of Active Genes in Fungi.</title>
        <authorList>
            <consortium name="DOE Joint Genome Institute"/>
            <person name="Mondo S.J."/>
            <person name="Dannebaum R.O."/>
            <person name="Kuo R.C."/>
            <person name="Labutti K."/>
            <person name="Haridas S."/>
            <person name="Kuo A."/>
            <person name="Salamov A."/>
            <person name="Ahrendt S.R."/>
            <person name="Lipzen A."/>
            <person name="Sullivan W."/>
            <person name="Andreopoulos W.B."/>
            <person name="Clum A."/>
            <person name="Lindquist E."/>
            <person name="Daum C."/>
            <person name="Ramamoorthy G.K."/>
            <person name="Gryganskyi A."/>
            <person name="Culley D."/>
            <person name="Magnuson J.K."/>
            <person name="James T.Y."/>
            <person name="O'Malley M.A."/>
            <person name="Stajich J.E."/>
            <person name="Spatafora J.W."/>
            <person name="Visel A."/>
            <person name="Grigoriev I.V."/>
        </authorList>
    </citation>
    <scope>NUCLEOTIDE SEQUENCE [LARGE SCALE GENOMIC DNA]</scope>
    <source>
        <strain evidence="2 3">S4</strain>
    </source>
</reference>
<keyword evidence="1" id="KW-1133">Transmembrane helix</keyword>
<keyword evidence="1" id="KW-0812">Transmembrane</keyword>
<comment type="caution">
    <text evidence="2">The sequence shown here is derived from an EMBL/GenBank/DDBJ whole genome shotgun (WGS) entry which is preliminary data.</text>
</comment>
<gene>
    <name evidence="2" type="ORF">BCR32DRAFT_290995</name>
</gene>
<feature type="transmembrane region" description="Helical" evidence="1">
    <location>
        <begin position="140"/>
        <end position="160"/>
    </location>
</feature>
<keyword evidence="3" id="KW-1185">Reference proteome</keyword>
<dbReference type="Proteomes" id="UP000193944">
    <property type="component" value="Unassembled WGS sequence"/>
</dbReference>
<reference evidence="2 3" key="1">
    <citation type="submission" date="2016-08" db="EMBL/GenBank/DDBJ databases">
        <title>A Parts List for Fungal Cellulosomes Revealed by Comparative Genomics.</title>
        <authorList>
            <consortium name="DOE Joint Genome Institute"/>
            <person name="Haitjema C.H."/>
            <person name="Gilmore S.P."/>
            <person name="Henske J.K."/>
            <person name="Solomon K.V."/>
            <person name="De Groot R."/>
            <person name="Kuo A."/>
            <person name="Mondo S.J."/>
            <person name="Salamov A.A."/>
            <person name="Labutti K."/>
            <person name="Zhao Z."/>
            <person name="Chiniquy J."/>
            <person name="Barry K."/>
            <person name="Brewer H.M."/>
            <person name="Purvine S.O."/>
            <person name="Wright A.T."/>
            <person name="Boxma B."/>
            <person name="Van Alen T."/>
            <person name="Hackstein J.H."/>
            <person name="Baker S.E."/>
            <person name="Grigoriev I.V."/>
            <person name="O'Malley M.A."/>
        </authorList>
    </citation>
    <scope>NUCLEOTIDE SEQUENCE [LARGE SCALE GENOMIC DNA]</scope>
    <source>
        <strain evidence="2 3">S4</strain>
    </source>
</reference>
<dbReference type="EMBL" id="MCFG01000043">
    <property type="protein sequence ID" value="ORX84936.1"/>
    <property type="molecule type" value="Genomic_DNA"/>
</dbReference>